<dbReference type="InterPro" id="IPR000626">
    <property type="entry name" value="Ubiquitin-like_dom"/>
</dbReference>
<evidence type="ECO:0000256" key="8">
    <source>
        <dbReference type="ARBA" id="ARBA00023289"/>
    </source>
</evidence>
<evidence type="ECO:0000256" key="6">
    <source>
        <dbReference type="ARBA" id="ARBA00023139"/>
    </source>
</evidence>
<accession>A0A0D3D7P0</accession>
<feature type="domain" description="Ubiquitin-like" evidence="10">
    <location>
        <begin position="7"/>
        <end position="75"/>
    </location>
</feature>
<dbReference type="AlphaFoldDB" id="A0A0D3D7P0"/>
<dbReference type="CDD" id="cd01814">
    <property type="entry name" value="Ubl_MUBs_plant"/>
    <property type="match status" value="1"/>
</dbReference>
<keyword evidence="4" id="KW-0488">Methylation</keyword>
<keyword evidence="7" id="KW-0449">Lipoprotein</keyword>
<dbReference type="Proteomes" id="UP000032141">
    <property type="component" value="Chromosome C7"/>
</dbReference>
<evidence type="ECO:0000256" key="9">
    <source>
        <dbReference type="PIRNR" id="PIRNR032572"/>
    </source>
</evidence>
<evidence type="ECO:0000256" key="1">
    <source>
        <dbReference type="ARBA" id="ARBA00002929"/>
    </source>
</evidence>
<dbReference type="EnsemblPlants" id="Bo7g060090.1">
    <property type="protein sequence ID" value="Bo7g060090.1"/>
    <property type="gene ID" value="Bo7g060090"/>
</dbReference>
<evidence type="ECO:0000256" key="4">
    <source>
        <dbReference type="ARBA" id="ARBA00022481"/>
    </source>
</evidence>
<dbReference type="RefSeq" id="XP_013595851.1">
    <property type="nucleotide sequence ID" value="XM_013740397.1"/>
</dbReference>
<reference evidence="11" key="2">
    <citation type="submission" date="2015-03" db="UniProtKB">
        <authorList>
            <consortium name="EnsemblPlants"/>
        </authorList>
    </citation>
    <scope>IDENTIFICATION</scope>
</reference>
<dbReference type="InterPro" id="IPR029071">
    <property type="entry name" value="Ubiquitin-like_domsf"/>
</dbReference>
<dbReference type="PROSITE" id="PS50053">
    <property type="entry name" value="UBIQUITIN_2"/>
    <property type="match status" value="1"/>
</dbReference>
<evidence type="ECO:0000313" key="11">
    <source>
        <dbReference type="EnsemblPlants" id="Bo7g060090.1"/>
    </source>
</evidence>
<evidence type="ECO:0000259" key="10">
    <source>
        <dbReference type="PROSITE" id="PS50053"/>
    </source>
</evidence>
<dbReference type="InterPro" id="IPR017000">
    <property type="entry name" value="MUB"/>
</dbReference>
<keyword evidence="5 9" id="KW-0472">Membrane</keyword>
<dbReference type="PANTHER" id="PTHR13169:SF0">
    <property type="entry name" value="UBIQUITIN-LIKE PROTEIN 3"/>
    <property type="match status" value="1"/>
</dbReference>
<keyword evidence="8" id="KW-0636">Prenylation</keyword>
<sequence>MGSEDWIELKFRLADGTDIGPSKYSPSMTVSSLKEKIISQWPKDSEYIPLSVNDVKLITAGKILDNNRTLAESRLPVGVISTVHLLFPPPTSHKKSEELQVDPPIKNRCLCTIL</sequence>
<evidence type="ECO:0000256" key="2">
    <source>
        <dbReference type="ARBA" id="ARBA00004193"/>
    </source>
</evidence>
<dbReference type="Gramene" id="Bo7g060090.1">
    <property type="protein sequence ID" value="Bo7g060090.1"/>
    <property type="gene ID" value="Bo7g060090"/>
</dbReference>
<dbReference type="Pfam" id="PF13881">
    <property type="entry name" value="Rad60-SLD_2"/>
    <property type="match status" value="1"/>
</dbReference>
<comment type="function">
    <text evidence="1 9">May serve as docking site to facilitate the association of other proteins to the plasma membrane.</text>
</comment>
<dbReference type="eggNOG" id="ENOG502S2V5">
    <property type="taxonomic scope" value="Eukaryota"/>
</dbReference>
<dbReference type="GO" id="GO:0005886">
    <property type="term" value="C:plasma membrane"/>
    <property type="evidence" value="ECO:0007669"/>
    <property type="project" value="UniProtKB-SubCell"/>
</dbReference>
<dbReference type="SUPFAM" id="SSF54236">
    <property type="entry name" value="Ubiquitin-like"/>
    <property type="match status" value="1"/>
</dbReference>
<dbReference type="OrthoDB" id="1043111at2759"/>
<dbReference type="InterPro" id="IPR040015">
    <property type="entry name" value="UBL3-like"/>
</dbReference>
<evidence type="ECO:0000313" key="12">
    <source>
        <dbReference type="Proteomes" id="UP000032141"/>
    </source>
</evidence>
<dbReference type="InterPro" id="IPR039540">
    <property type="entry name" value="UBL3-like_ubiquitin_dom"/>
</dbReference>
<keyword evidence="12" id="KW-1185">Reference proteome</keyword>
<keyword evidence="3 9" id="KW-1003">Cell membrane</keyword>
<reference evidence="11 12" key="1">
    <citation type="journal article" date="2014" name="Genome Biol.">
        <title>Transcriptome and methylome profiling reveals relics of genome dominance in the mesopolyploid Brassica oleracea.</title>
        <authorList>
            <person name="Parkin I.A."/>
            <person name="Koh C."/>
            <person name="Tang H."/>
            <person name="Robinson S.J."/>
            <person name="Kagale S."/>
            <person name="Clarke W.E."/>
            <person name="Town C.D."/>
            <person name="Nixon J."/>
            <person name="Krishnakumar V."/>
            <person name="Bidwell S.L."/>
            <person name="Denoeud F."/>
            <person name="Belcram H."/>
            <person name="Links M.G."/>
            <person name="Just J."/>
            <person name="Clarke C."/>
            <person name="Bender T."/>
            <person name="Huebert T."/>
            <person name="Mason A.S."/>
            <person name="Pires J.C."/>
            <person name="Barker G."/>
            <person name="Moore J."/>
            <person name="Walley P.G."/>
            <person name="Manoli S."/>
            <person name="Batley J."/>
            <person name="Edwards D."/>
            <person name="Nelson M.N."/>
            <person name="Wang X."/>
            <person name="Paterson A.H."/>
            <person name="King G."/>
            <person name="Bancroft I."/>
            <person name="Chalhoub B."/>
            <person name="Sharpe A.G."/>
        </authorList>
    </citation>
    <scope>NUCLEOTIDE SEQUENCE</scope>
    <source>
        <strain evidence="11 12">cv. TO1000</strain>
    </source>
</reference>
<keyword evidence="6" id="KW-0564">Palmitate</keyword>
<dbReference type="PIRSF" id="PIRSF032572">
    <property type="entry name" value="MUB"/>
    <property type="match status" value="1"/>
</dbReference>
<evidence type="ECO:0000256" key="3">
    <source>
        <dbReference type="ARBA" id="ARBA00022475"/>
    </source>
</evidence>
<dbReference type="Gene3D" id="3.10.20.90">
    <property type="entry name" value="Phosphatidylinositol 3-kinase Catalytic Subunit, Chain A, domain 1"/>
    <property type="match status" value="1"/>
</dbReference>
<name>A0A0D3D7P0_BRAOL</name>
<protein>
    <recommendedName>
        <fullName evidence="9">Membrane-anchored ubiquitin-fold protein</fullName>
    </recommendedName>
</protein>
<organism evidence="11 12">
    <name type="scientific">Brassica oleracea var. oleracea</name>
    <dbReference type="NCBI Taxonomy" id="109376"/>
    <lineage>
        <taxon>Eukaryota</taxon>
        <taxon>Viridiplantae</taxon>
        <taxon>Streptophyta</taxon>
        <taxon>Embryophyta</taxon>
        <taxon>Tracheophyta</taxon>
        <taxon>Spermatophyta</taxon>
        <taxon>Magnoliopsida</taxon>
        <taxon>eudicotyledons</taxon>
        <taxon>Gunneridae</taxon>
        <taxon>Pentapetalae</taxon>
        <taxon>rosids</taxon>
        <taxon>malvids</taxon>
        <taxon>Brassicales</taxon>
        <taxon>Brassicaceae</taxon>
        <taxon>Brassiceae</taxon>
        <taxon>Brassica</taxon>
    </lineage>
</organism>
<dbReference type="HOGENOM" id="CLU_136465_1_0_1"/>
<evidence type="ECO:0000256" key="5">
    <source>
        <dbReference type="ARBA" id="ARBA00023136"/>
    </source>
</evidence>
<comment type="subcellular location">
    <subcellularLocation>
        <location evidence="2">Cell membrane</location>
        <topology evidence="2">Lipid-anchor</topology>
    </subcellularLocation>
</comment>
<evidence type="ECO:0000256" key="7">
    <source>
        <dbReference type="ARBA" id="ARBA00023288"/>
    </source>
</evidence>
<dbReference type="GeneID" id="106304021"/>
<proteinExistence type="predicted"/>
<dbReference type="KEGG" id="boe:106304021"/>
<dbReference type="STRING" id="109376.A0A0D3D7P0"/>
<dbReference type="PANTHER" id="PTHR13169">
    <property type="entry name" value="UBIQUITIN-LIKE PROTEIN 3 HCG-1 PROTEIN"/>
    <property type="match status" value="1"/>
</dbReference>